<evidence type="ECO:0000313" key="2">
    <source>
        <dbReference type="Proteomes" id="UP000015344"/>
    </source>
</evidence>
<dbReference type="EMBL" id="ATMT01000002">
    <property type="protein sequence ID" value="EPY09220.1"/>
    <property type="molecule type" value="Genomic_DNA"/>
</dbReference>
<accession>S9UFH2</accession>
<protein>
    <submittedName>
        <fullName evidence="1">Uncharacterized protein</fullName>
    </submittedName>
</protein>
<proteinExistence type="predicted"/>
<evidence type="ECO:0000313" key="1">
    <source>
        <dbReference type="EMBL" id="EPY09220.1"/>
    </source>
</evidence>
<sequence>MLLQGRVVEVHLNTLILLRNQNQERRSSWGHSNLLLIPVHVNCFYMITNAWEKGRVGFLATSG</sequence>
<comment type="caution">
    <text evidence="1">The sequence shown here is derived from an EMBL/GenBank/DDBJ whole genome shotgun (WGS) entry which is preliminary data.</text>
</comment>
<gene>
    <name evidence="1" type="ORF">PAALTS15_01130</name>
</gene>
<name>S9UFH2_PAEAL</name>
<organism evidence="1 2">
    <name type="scientific">Paenibacillus alvei TS-15</name>
    <dbReference type="NCBI Taxonomy" id="1117108"/>
    <lineage>
        <taxon>Bacteria</taxon>
        <taxon>Bacillati</taxon>
        <taxon>Bacillota</taxon>
        <taxon>Bacilli</taxon>
        <taxon>Bacillales</taxon>
        <taxon>Paenibacillaceae</taxon>
        <taxon>Paenibacillus</taxon>
    </lineage>
</organism>
<dbReference type="Proteomes" id="UP000015344">
    <property type="component" value="Unassembled WGS sequence"/>
</dbReference>
<dbReference type="AlphaFoldDB" id="S9UFH2"/>
<reference evidence="1 2" key="1">
    <citation type="submission" date="2013-05" db="EMBL/GenBank/DDBJ databases">
        <authorList>
            <person name="Strain E.A."/>
            <person name="Brown E."/>
            <person name="Allard M.W."/>
            <person name="Luo Y.L."/>
        </authorList>
    </citation>
    <scope>NUCLEOTIDE SEQUENCE [LARGE SCALE GENOMIC DNA]</scope>
    <source>
        <strain evidence="1 2">TS-15</strain>
    </source>
</reference>